<keyword evidence="4 5" id="KW-0408">Iron</keyword>
<organism evidence="7 8">
    <name type="scientific">Lasallia pustulata</name>
    <dbReference type="NCBI Taxonomy" id="136370"/>
    <lineage>
        <taxon>Eukaryota</taxon>
        <taxon>Fungi</taxon>
        <taxon>Dikarya</taxon>
        <taxon>Ascomycota</taxon>
        <taxon>Pezizomycotina</taxon>
        <taxon>Lecanoromycetes</taxon>
        <taxon>OSLEUM clade</taxon>
        <taxon>Umbilicariomycetidae</taxon>
        <taxon>Umbilicariales</taxon>
        <taxon>Umbilicariaceae</taxon>
        <taxon>Lasallia</taxon>
    </lineage>
</organism>
<evidence type="ECO:0000256" key="3">
    <source>
        <dbReference type="ARBA" id="ARBA00023002"/>
    </source>
</evidence>
<keyword evidence="6" id="KW-0472">Membrane</keyword>
<keyword evidence="6" id="KW-1133">Transmembrane helix</keyword>
<keyword evidence="5" id="KW-0503">Monooxygenase</keyword>
<dbReference type="GO" id="GO:0008168">
    <property type="term" value="F:methyltransferase activity"/>
    <property type="evidence" value="ECO:0007669"/>
    <property type="project" value="UniProtKB-KW"/>
</dbReference>
<dbReference type="PANTHER" id="PTHR24305">
    <property type="entry name" value="CYTOCHROME P450"/>
    <property type="match status" value="1"/>
</dbReference>
<keyword evidence="5" id="KW-0349">Heme</keyword>
<evidence type="ECO:0000256" key="4">
    <source>
        <dbReference type="ARBA" id="ARBA00023004"/>
    </source>
</evidence>
<dbReference type="InterPro" id="IPR001128">
    <property type="entry name" value="Cyt_P450"/>
</dbReference>
<name>A0A1W5D2A1_9LECA</name>
<dbReference type="PRINTS" id="PR00385">
    <property type="entry name" value="P450"/>
</dbReference>
<reference evidence="8" key="1">
    <citation type="submission" date="2017-03" db="EMBL/GenBank/DDBJ databases">
        <authorList>
            <person name="Sharma R."/>
            <person name="Thines M."/>
        </authorList>
    </citation>
    <scope>NUCLEOTIDE SEQUENCE [LARGE SCALE GENOMIC DNA]</scope>
</reference>
<dbReference type="PRINTS" id="PR00463">
    <property type="entry name" value="EP450I"/>
</dbReference>
<dbReference type="CDD" id="cd11060">
    <property type="entry name" value="CYP57A1-like"/>
    <property type="match status" value="1"/>
</dbReference>
<dbReference type="GO" id="GO:0032259">
    <property type="term" value="P:methylation"/>
    <property type="evidence" value="ECO:0007669"/>
    <property type="project" value="UniProtKB-KW"/>
</dbReference>
<evidence type="ECO:0000256" key="2">
    <source>
        <dbReference type="ARBA" id="ARBA00022723"/>
    </source>
</evidence>
<evidence type="ECO:0000313" key="7">
    <source>
        <dbReference type="EMBL" id="SLM37264.1"/>
    </source>
</evidence>
<feature type="transmembrane region" description="Helical" evidence="6">
    <location>
        <begin position="13"/>
        <end position="34"/>
    </location>
</feature>
<dbReference type="SUPFAM" id="SSF48264">
    <property type="entry name" value="Cytochrome P450"/>
    <property type="match status" value="1"/>
</dbReference>
<comment type="similarity">
    <text evidence="5">Belongs to the cytochrome P450 family.</text>
</comment>
<keyword evidence="7" id="KW-0489">Methyltransferase</keyword>
<keyword evidence="6" id="KW-0812">Transmembrane</keyword>
<evidence type="ECO:0000313" key="8">
    <source>
        <dbReference type="Proteomes" id="UP000192927"/>
    </source>
</evidence>
<comment type="cofactor">
    <cofactor evidence="1">
        <name>heme</name>
        <dbReference type="ChEBI" id="CHEBI:30413"/>
    </cofactor>
</comment>
<sequence length="458" mass="52127">MATFPAITIFDKLWAPSLALTLSLAIFSLGRIWIKQSHISGPILASISNFPRLSWAYSSKAHIVHIKLHEQHGDLVRIGPNCISVGDPREISKIYGIAANFKKSDFYKVLQPMSKGHVIQGLFNTQDDNLHRAMKKPIAGIYSMSNLIEFEPYVDSTIAFFFKRLEEVQSKSRQSCDLGTWLQWFAFDVMGEITFSRRLGFLDEAKDVDGIMASIWKLFQYSSWVGQMSWLDKVWTKNTFLSRMLPAKTSPVVAFAVARARERTEKTGDEEKSAILQNSRDFMSRFIEARAKDPSIPEWFLTAWATSNVLAGSDTTAIMLRAIIYFLITNPGSLKKLMAELAQAQHQNRLSDIVTWKESRSLDYLDACVKEAGRLHPAIGLTMERVFGIGHRTCIGKNISYLEIFKLIPTMFARYDMELADPTREWDLSNHWLVVQTGLEVKLRQRQAYQNGTLSGHR</sequence>
<dbReference type="Gene3D" id="1.10.630.10">
    <property type="entry name" value="Cytochrome P450"/>
    <property type="match status" value="2"/>
</dbReference>
<accession>A0A1W5D2A1</accession>
<proteinExistence type="inferred from homology"/>
<evidence type="ECO:0000256" key="5">
    <source>
        <dbReference type="RuleBase" id="RU000461"/>
    </source>
</evidence>
<keyword evidence="8" id="KW-1185">Reference proteome</keyword>
<dbReference type="InterPro" id="IPR017972">
    <property type="entry name" value="Cyt_P450_CS"/>
</dbReference>
<dbReference type="GO" id="GO:0005506">
    <property type="term" value="F:iron ion binding"/>
    <property type="evidence" value="ECO:0007669"/>
    <property type="project" value="InterPro"/>
</dbReference>
<dbReference type="InterPro" id="IPR002401">
    <property type="entry name" value="Cyt_P450_E_grp-I"/>
</dbReference>
<dbReference type="InterPro" id="IPR050121">
    <property type="entry name" value="Cytochrome_P450_monoxygenase"/>
</dbReference>
<dbReference type="Pfam" id="PF00067">
    <property type="entry name" value="p450"/>
    <property type="match status" value="2"/>
</dbReference>
<dbReference type="InterPro" id="IPR036396">
    <property type="entry name" value="Cyt_P450_sf"/>
</dbReference>
<dbReference type="AlphaFoldDB" id="A0A1W5D2A1"/>
<dbReference type="EMBL" id="FWEW01001482">
    <property type="protein sequence ID" value="SLM37264.1"/>
    <property type="molecule type" value="Genomic_DNA"/>
</dbReference>
<evidence type="ECO:0000256" key="1">
    <source>
        <dbReference type="ARBA" id="ARBA00001971"/>
    </source>
</evidence>
<dbReference type="GO" id="GO:0004497">
    <property type="term" value="F:monooxygenase activity"/>
    <property type="evidence" value="ECO:0007669"/>
    <property type="project" value="UniProtKB-KW"/>
</dbReference>
<dbReference type="PANTHER" id="PTHR24305:SF235">
    <property type="entry name" value="CYTOCHROME P450 MONOOXYGENASE APDB-RELATED"/>
    <property type="match status" value="1"/>
</dbReference>
<dbReference type="GO" id="GO:0016705">
    <property type="term" value="F:oxidoreductase activity, acting on paired donors, with incorporation or reduction of molecular oxygen"/>
    <property type="evidence" value="ECO:0007669"/>
    <property type="project" value="InterPro"/>
</dbReference>
<keyword evidence="2 5" id="KW-0479">Metal-binding</keyword>
<keyword evidence="3 5" id="KW-0560">Oxidoreductase</keyword>
<protein>
    <submittedName>
        <fullName evidence="7">Pisatin demethylase</fullName>
    </submittedName>
</protein>
<dbReference type="PROSITE" id="PS00086">
    <property type="entry name" value="CYTOCHROME_P450"/>
    <property type="match status" value="1"/>
</dbReference>
<evidence type="ECO:0000256" key="6">
    <source>
        <dbReference type="SAM" id="Phobius"/>
    </source>
</evidence>
<dbReference type="Proteomes" id="UP000192927">
    <property type="component" value="Unassembled WGS sequence"/>
</dbReference>
<dbReference type="GO" id="GO:0020037">
    <property type="term" value="F:heme binding"/>
    <property type="evidence" value="ECO:0007669"/>
    <property type="project" value="InterPro"/>
</dbReference>
<keyword evidence="7" id="KW-0808">Transferase</keyword>